<dbReference type="HOGENOM" id="CLU_176803_0_0_10"/>
<accession>K5Z1M7</accession>
<dbReference type="EMBL" id="AGZO01000031">
    <property type="protein sequence ID" value="EKN09424.1"/>
    <property type="molecule type" value="Genomic_DNA"/>
</dbReference>
<comment type="caution">
    <text evidence="2">The sequence shown here is derived from an EMBL/GenBank/DDBJ whole genome shotgun (WGS) entry which is preliminary data.</text>
</comment>
<keyword evidence="1" id="KW-1133">Transmembrane helix</keyword>
<name>K5Z1M7_9BACT</name>
<feature type="transmembrane region" description="Helical" evidence="1">
    <location>
        <begin position="34"/>
        <end position="53"/>
    </location>
</feature>
<dbReference type="Proteomes" id="UP000006330">
    <property type="component" value="Unassembled WGS sequence"/>
</dbReference>
<sequence length="87" mass="9847">MKHLILFSTLMILCSLFVGHISISIKPFSISLPYWHRSIGLVLIVVGFLFFNVGEYTKGYADGLKKGCDMTTSAFKQMLDDIKKQEN</sequence>
<proteinExistence type="predicted"/>
<dbReference type="OrthoDB" id="1032181at2"/>
<dbReference type="RefSeq" id="WP_007657965.1">
    <property type="nucleotide sequence ID" value="NZ_JH976475.1"/>
</dbReference>
<protein>
    <submittedName>
        <fullName evidence="2">Uncharacterized protein</fullName>
    </submittedName>
</protein>
<organism evidence="2 3">
    <name type="scientific">Parabacteroides goldsteinii CL02T12C30</name>
    <dbReference type="NCBI Taxonomy" id="999418"/>
    <lineage>
        <taxon>Bacteria</taxon>
        <taxon>Pseudomonadati</taxon>
        <taxon>Bacteroidota</taxon>
        <taxon>Bacteroidia</taxon>
        <taxon>Bacteroidales</taxon>
        <taxon>Tannerellaceae</taxon>
        <taxon>Parabacteroides</taxon>
    </lineage>
</organism>
<keyword evidence="1" id="KW-0472">Membrane</keyword>
<evidence type="ECO:0000256" key="1">
    <source>
        <dbReference type="SAM" id="Phobius"/>
    </source>
</evidence>
<evidence type="ECO:0000313" key="3">
    <source>
        <dbReference type="Proteomes" id="UP000006330"/>
    </source>
</evidence>
<gene>
    <name evidence="2" type="ORF">HMPREF1076_04453</name>
</gene>
<evidence type="ECO:0000313" key="2">
    <source>
        <dbReference type="EMBL" id="EKN09424.1"/>
    </source>
</evidence>
<dbReference type="AlphaFoldDB" id="K5Z1M7"/>
<reference evidence="2 3" key="1">
    <citation type="submission" date="2012-02" db="EMBL/GenBank/DDBJ databases">
        <title>The Genome Sequence of Parabacteroides goldsteinii CL02T12C30.</title>
        <authorList>
            <consortium name="The Broad Institute Genome Sequencing Platform"/>
            <person name="Earl A."/>
            <person name="Ward D."/>
            <person name="Feldgarden M."/>
            <person name="Gevers D."/>
            <person name="Zitomersky N.L."/>
            <person name="Coyne M.J."/>
            <person name="Comstock L.E."/>
            <person name="Young S.K."/>
            <person name="Zeng Q."/>
            <person name="Gargeya S."/>
            <person name="Fitzgerald M."/>
            <person name="Haas B."/>
            <person name="Abouelleil A."/>
            <person name="Alvarado L."/>
            <person name="Arachchi H.M."/>
            <person name="Berlin A."/>
            <person name="Chapman S.B."/>
            <person name="Gearin G."/>
            <person name="Goldberg J."/>
            <person name="Griggs A."/>
            <person name="Gujja S."/>
            <person name="Hansen M."/>
            <person name="Heiman D."/>
            <person name="Howarth C."/>
            <person name="Larimer J."/>
            <person name="Lui A."/>
            <person name="MacDonald P.J.P."/>
            <person name="McCowen C."/>
            <person name="Montmayeur A."/>
            <person name="Murphy C."/>
            <person name="Neiman D."/>
            <person name="Pearson M."/>
            <person name="Priest M."/>
            <person name="Roberts A."/>
            <person name="Saif S."/>
            <person name="Shea T."/>
            <person name="Sisk P."/>
            <person name="Stolte C."/>
            <person name="Sykes S."/>
            <person name="Wortman J."/>
            <person name="Nusbaum C."/>
            <person name="Birren B."/>
        </authorList>
    </citation>
    <scope>NUCLEOTIDE SEQUENCE [LARGE SCALE GENOMIC DNA]</scope>
    <source>
        <strain evidence="2 3">CL02T12C30</strain>
    </source>
</reference>
<keyword evidence="1" id="KW-0812">Transmembrane</keyword>